<evidence type="ECO:0000256" key="9">
    <source>
        <dbReference type="ARBA" id="ARBA00022842"/>
    </source>
</evidence>
<comment type="subcellular location">
    <subcellularLocation>
        <location evidence="1">Cytoplasm</location>
    </subcellularLocation>
</comment>
<keyword evidence="11" id="KW-0808">Transferase</keyword>
<proteinExistence type="inferred from homology"/>
<keyword evidence="4" id="KW-0963">Cytoplasm</keyword>
<keyword evidence="7" id="KW-0547">Nucleotide-binding</keyword>
<evidence type="ECO:0000313" key="11">
    <source>
        <dbReference type="EMBL" id="OGY98763.1"/>
    </source>
</evidence>
<name>A0A1G2CBH8_9BACT</name>
<keyword evidence="5" id="KW-0819">tRNA processing</keyword>
<comment type="similarity">
    <text evidence="2">Belongs to the TsaE family.</text>
</comment>
<evidence type="ECO:0000256" key="1">
    <source>
        <dbReference type="ARBA" id="ARBA00004496"/>
    </source>
</evidence>
<keyword evidence="9" id="KW-0460">Magnesium</keyword>
<dbReference type="InterPro" id="IPR003442">
    <property type="entry name" value="T6A_TsaE"/>
</dbReference>
<dbReference type="GO" id="GO:0002949">
    <property type="term" value="P:tRNA threonylcarbamoyladenosine modification"/>
    <property type="evidence" value="ECO:0007669"/>
    <property type="project" value="InterPro"/>
</dbReference>
<dbReference type="Pfam" id="PF02367">
    <property type="entry name" value="TsaE"/>
    <property type="match status" value="1"/>
</dbReference>
<dbReference type="GO" id="GO:0016740">
    <property type="term" value="F:transferase activity"/>
    <property type="evidence" value="ECO:0007669"/>
    <property type="project" value="UniProtKB-KW"/>
</dbReference>
<evidence type="ECO:0000313" key="12">
    <source>
        <dbReference type="Proteomes" id="UP000179059"/>
    </source>
</evidence>
<dbReference type="CDD" id="cd01983">
    <property type="entry name" value="SIMIBI"/>
    <property type="match status" value="1"/>
</dbReference>
<organism evidence="11 12">
    <name type="scientific">Candidatus Liptonbacteria bacterium RIFCSPHIGHO2_01_FULL_57_28</name>
    <dbReference type="NCBI Taxonomy" id="1798647"/>
    <lineage>
        <taxon>Bacteria</taxon>
        <taxon>Candidatus Liptoniibacteriota</taxon>
    </lineage>
</organism>
<evidence type="ECO:0000256" key="2">
    <source>
        <dbReference type="ARBA" id="ARBA00007599"/>
    </source>
</evidence>
<evidence type="ECO:0000256" key="5">
    <source>
        <dbReference type="ARBA" id="ARBA00022694"/>
    </source>
</evidence>
<evidence type="ECO:0000256" key="4">
    <source>
        <dbReference type="ARBA" id="ARBA00022490"/>
    </source>
</evidence>
<accession>A0A1G2CBH8</accession>
<dbReference type="PANTHER" id="PTHR33540:SF2">
    <property type="entry name" value="TRNA THREONYLCARBAMOYLADENOSINE BIOSYNTHESIS PROTEIN TSAE"/>
    <property type="match status" value="1"/>
</dbReference>
<reference evidence="11 12" key="1">
    <citation type="journal article" date="2016" name="Nat. Commun.">
        <title>Thousands of microbial genomes shed light on interconnected biogeochemical processes in an aquifer system.</title>
        <authorList>
            <person name="Anantharaman K."/>
            <person name="Brown C.T."/>
            <person name="Hug L.A."/>
            <person name="Sharon I."/>
            <person name="Castelle C.J."/>
            <person name="Probst A.J."/>
            <person name="Thomas B.C."/>
            <person name="Singh A."/>
            <person name="Wilkins M.J."/>
            <person name="Karaoz U."/>
            <person name="Brodie E.L."/>
            <person name="Williams K.H."/>
            <person name="Hubbard S.S."/>
            <person name="Banfield J.F."/>
        </authorList>
    </citation>
    <scope>NUCLEOTIDE SEQUENCE [LARGE SCALE GENOMIC DNA]</scope>
</reference>
<dbReference type="GO" id="GO:0046872">
    <property type="term" value="F:metal ion binding"/>
    <property type="evidence" value="ECO:0007669"/>
    <property type="project" value="UniProtKB-KW"/>
</dbReference>
<gene>
    <name evidence="11" type="ORF">A2855_00570</name>
</gene>
<keyword evidence="6" id="KW-0479">Metal-binding</keyword>
<dbReference type="AlphaFoldDB" id="A0A1G2CBH8"/>
<dbReference type="EMBL" id="MHKX01000002">
    <property type="protein sequence ID" value="OGY98763.1"/>
    <property type="molecule type" value="Genomic_DNA"/>
</dbReference>
<dbReference type="NCBIfam" id="TIGR00150">
    <property type="entry name" value="T6A_YjeE"/>
    <property type="match status" value="1"/>
</dbReference>
<evidence type="ECO:0000256" key="10">
    <source>
        <dbReference type="ARBA" id="ARBA00032441"/>
    </source>
</evidence>
<dbReference type="GO" id="GO:0005524">
    <property type="term" value="F:ATP binding"/>
    <property type="evidence" value="ECO:0007669"/>
    <property type="project" value="UniProtKB-KW"/>
</dbReference>
<dbReference type="Proteomes" id="UP000179059">
    <property type="component" value="Unassembled WGS sequence"/>
</dbReference>
<comment type="caution">
    <text evidence="11">The sequence shown here is derived from an EMBL/GenBank/DDBJ whole genome shotgun (WGS) entry which is preliminary data.</text>
</comment>
<protein>
    <recommendedName>
        <fullName evidence="3">tRNA threonylcarbamoyladenosine biosynthesis protein TsaE</fullName>
    </recommendedName>
    <alternativeName>
        <fullName evidence="10">t(6)A37 threonylcarbamoyladenosine biosynthesis protein TsaE</fullName>
    </alternativeName>
</protein>
<dbReference type="PANTHER" id="PTHR33540">
    <property type="entry name" value="TRNA THREONYLCARBAMOYLADENOSINE BIOSYNTHESIS PROTEIN TSAE"/>
    <property type="match status" value="1"/>
</dbReference>
<evidence type="ECO:0000256" key="6">
    <source>
        <dbReference type="ARBA" id="ARBA00022723"/>
    </source>
</evidence>
<dbReference type="STRING" id="1798647.A2855_00570"/>
<dbReference type="GO" id="GO:0005737">
    <property type="term" value="C:cytoplasm"/>
    <property type="evidence" value="ECO:0007669"/>
    <property type="project" value="UniProtKB-SubCell"/>
</dbReference>
<dbReference type="Gene3D" id="3.40.50.300">
    <property type="entry name" value="P-loop containing nucleotide triphosphate hydrolases"/>
    <property type="match status" value="1"/>
</dbReference>
<keyword evidence="8" id="KW-0067">ATP-binding</keyword>
<sequence length="121" mass="13501">MVIALSGDLGAGKTTFAQGFLKALGARGKVTSPTFVLMKRFRLPARGKKPRRFKRAYHIDAYRFRAPRESGALGLAEIFKDPQAVVLVEWPERLKGLLPKKKISARFKHGTAEQERVIIAP</sequence>
<evidence type="ECO:0000256" key="8">
    <source>
        <dbReference type="ARBA" id="ARBA00022840"/>
    </source>
</evidence>
<dbReference type="SUPFAM" id="SSF52540">
    <property type="entry name" value="P-loop containing nucleoside triphosphate hydrolases"/>
    <property type="match status" value="1"/>
</dbReference>
<dbReference type="InterPro" id="IPR027417">
    <property type="entry name" value="P-loop_NTPase"/>
</dbReference>
<evidence type="ECO:0000256" key="3">
    <source>
        <dbReference type="ARBA" id="ARBA00019010"/>
    </source>
</evidence>
<evidence type="ECO:0000256" key="7">
    <source>
        <dbReference type="ARBA" id="ARBA00022741"/>
    </source>
</evidence>